<protein>
    <submittedName>
        <fullName evidence="1">Uncharacterized protein</fullName>
    </submittedName>
</protein>
<reference evidence="1 2" key="1">
    <citation type="submission" date="2019-02" db="EMBL/GenBank/DDBJ databases">
        <title>Deep-cultivation of Planctomycetes and their phenomic and genomic characterization uncovers novel biology.</title>
        <authorList>
            <person name="Wiegand S."/>
            <person name="Jogler M."/>
            <person name="Boedeker C."/>
            <person name="Pinto D."/>
            <person name="Vollmers J."/>
            <person name="Rivas-Marin E."/>
            <person name="Kohn T."/>
            <person name="Peeters S.H."/>
            <person name="Heuer A."/>
            <person name="Rast P."/>
            <person name="Oberbeckmann S."/>
            <person name="Bunk B."/>
            <person name="Jeske O."/>
            <person name="Meyerdierks A."/>
            <person name="Storesund J.E."/>
            <person name="Kallscheuer N."/>
            <person name="Luecker S."/>
            <person name="Lage O.M."/>
            <person name="Pohl T."/>
            <person name="Merkel B.J."/>
            <person name="Hornburger P."/>
            <person name="Mueller R.-W."/>
            <person name="Bruemmer F."/>
            <person name="Labrenz M."/>
            <person name="Spormann A.M."/>
            <person name="Op Den Camp H."/>
            <person name="Overmann J."/>
            <person name="Amann R."/>
            <person name="Jetten M.S.M."/>
            <person name="Mascher T."/>
            <person name="Medema M.H."/>
            <person name="Devos D.P."/>
            <person name="Kaster A.-K."/>
            <person name="Ovreas L."/>
            <person name="Rohde M."/>
            <person name="Galperin M.Y."/>
            <person name="Jogler C."/>
        </authorList>
    </citation>
    <scope>NUCLEOTIDE SEQUENCE [LARGE SCALE GENOMIC DNA]</scope>
    <source>
        <strain evidence="1 2">Q31b</strain>
    </source>
</reference>
<keyword evidence="2" id="KW-1185">Reference proteome</keyword>
<dbReference type="Proteomes" id="UP000315471">
    <property type="component" value="Unassembled WGS sequence"/>
</dbReference>
<comment type="caution">
    <text evidence="1">The sequence shown here is derived from an EMBL/GenBank/DDBJ whole genome shotgun (WGS) entry which is preliminary data.</text>
</comment>
<proteinExistence type="predicted"/>
<dbReference type="EMBL" id="SJPY01000003">
    <property type="protein sequence ID" value="TWU43357.1"/>
    <property type="molecule type" value="Genomic_DNA"/>
</dbReference>
<evidence type="ECO:0000313" key="2">
    <source>
        <dbReference type="Proteomes" id="UP000315471"/>
    </source>
</evidence>
<dbReference type="AlphaFoldDB" id="A0A5C6E5X3"/>
<sequence>MENLVDRMPSGLCVCIATRVARSARGKTTQKNPIIRCDQLTQTSPVIGQSATKTLDVTFHPIG</sequence>
<organism evidence="1 2">
    <name type="scientific">Novipirellula aureliae</name>
    <dbReference type="NCBI Taxonomy" id="2527966"/>
    <lineage>
        <taxon>Bacteria</taxon>
        <taxon>Pseudomonadati</taxon>
        <taxon>Planctomycetota</taxon>
        <taxon>Planctomycetia</taxon>
        <taxon>Pirellulales</taxon>
        <taxon>Pirellulaceae</taxon>
        <taxon>Novipirellula</taxon>
    </lineage>
</organism>
<name>A0A5C6E5X3_9BACT</name>
<evidence type="ECO:0000313" key="1">
    <source>
        <dbReference type="EMBL" id="TWU43357.1"/>
    </source>
</evidence>
<gene>
    <name evidence="1" type="ORF">Q31b_23960</name>
</gene>
<accession>A0A5C6E5X3</accession>